<dbReference type="Pfam" id="PF00149">
    <property type="entry name" value="Metallophos"/>
    <property type="match status" value="1"/>
</dbReference>
<comment type="similarity">
    <text evidence="6">Belongs to the PPP phosphatase family.</text>
</comment>
<dbReference type="CDD" id="cd07415">
    <property type="entry name" value="MPP_PP2A_PP4_PP6"/>
    <property type="match status" value="1"/>
</dbReference>
<proteinExistence type="inferred from homology"/>
<evidence type="ECO:0000313" key="8">
    <source>
        <dbReference type="EMBL" id="CAG8451599.1"/>
    </source>
</evidence>
<dbReference type="Gene3D" id="3.60.21.10">
    <property type="match status" value="1"/>
</dbReference>
<comment type="catalytic activity">
    <reaction evidence="5 6">
        <text>O-phospho-L-threonyl-[protein] + H2O = L-threonyl-[protein] + phosphate</text>
        <dbReference type="Rhea" id="RHEA:47004"/>
        <dbReference type="Rhea" id="RHEA-COMP:11060"/>
        <dbReference type="Rhea" id="RHEA-COMP:11605"/>
        <dbReference type="ChEBI" id="CHEBI:15377"/>
        <dbReference type="ChEBI" id="CHEBI:30013"/>
        <dbReference type="ChEBI" id="CHEBI:43474"/>
        <dbReference type="ChEBI" id="CHEBI:61977"/>
        <dbReference type="EC" id="3.1.3.16"/>
    </reaction>
</comment>
<dbReference type="EMBL" id="CAJVPL010000129">
    <property type="protein sequence ID" value="CAG8451599.1"/>
    <property type="molecule type" value="Genomic_DNA"/>
</dbReference>
<gene>
    <name evidence="8" type="ORF">AGERDE_LOCUS1765</name>
</gene>
<dbReference type="PRINTS" id="PR00114">
    <property type="entry name" value="STPHPHTASE"/>
</dbReference>
<dbReference type="EC" id="3.1.3.16" evidence="6"/>
<dbReference type="InterPro" id="IPR029052">
    <property type="entry name" value="Metallo-depent_PP-like"/>
</dbReference>
<evidence type="ECO:0000313" key="9">
    <source>
        <dbReference type="Proteomes" id="UP000789831"/>
    </source>
</evidence>
<dbReference type="SUPFAM" id="SSF56300">
    <property type="entry name" value="Metallo-dependent phosphatases"/>
    <property type="match status" value="1"/>
</dbReference>
<keyword evidence="2 6" id="KW-0378">Hydrolase</keyword>
<evidence type="ECO:0000256" key="5">
    <source>
        <dbReference type="ARBA" id="ARBA00048336"/>
    </source>
</evidence>
<evidence type="ECO:0000259" key="7">
    <source>
        <dbReference type="PROSITE" id="PS00125"/>
    </source>
</evidence>
<protein>
    <recommendedName>
        <fullName evidence="6">Serine/threonine-protein phosphatase</fullName>
        <ecNumber evidence="6">3.1.3.16</ecNumber>
    </recommendedName>
</protein>
<reference evidence="8" key="1">
    <citation type="submission" date="2021-06" db="EMBL/GenBank/DDBJ databases">
        <authorList>
            <person name="Kallberg Y."/>
            <person name="Tangrot J."/>
            <person name="Rosling A."/>
        </authorList>
    </citation>
    <scope>NUCLEOTIDE SEQUENCE</scope>
    <source>
        <strain evidence="8">MT106</strain>
    </source>
</reference>
<dbReference type="SMART" id="SM00156">
    <property type="entry name" value="PP2Ac"/>
    <property type="match status" value="1"/>
</dbReference>
<dbReference type="AlphaFoldDB" id="A0A9N8VIW5"/>
<dbReference type="PANTHER" id="PTHR45619">
    <property type="entry name" value="SERINE/THREONINE-PROTEIN PHOSPHATASE PP2A-RELATED"/>
    <property type="match status" value="1"/>
</dbReference>
<dbReference type="InterPro" id="IPR004843">
    <property type="entry name" value="Calcineurin-like_PHP"/>
</dbReference>
<dbReference type="OrthoDB" id="1930084at2759"/>
<evidence type="ECO:0000256" key="3">
    <source>
        <dbReference type="ARBA" id="ARBA00022912"/>
    </source>
</evidence>
<dbReference type="InterPro" id="IPR047129">
    <property type="entry name" value="PPA2-like"/>
</dbReference>
<dbReference type="GO" id="GO:0004722">
    <property type="term" value="F:protein serine/threonine phosphatase activity"/>
    <property type="evidence" value="ECO:0007669"/>
    <property type="project" value="UniProtKB-EC"/>
</dbReference>
<dbReference type="InterPro" id="IPR006186">
    <property type="entry name" value="Ser/Thr-sp_prot-phosphatase"/>
</dbReference>
<keyword evidence="1" id="KW-0479">Metal-binding</keyword>
<name>A0A9N8VIW5_9GLOM</name>
<keyword evidence="4" id="KW-0464">Manganese</keyword>
<evidence type="ECO:0000256" key="1">
    <source>
        <dbReference type="ARBA" id="ARBA00022723"/>
    </source>
</evidence>
<dbReference type="GO" id="GO:0046872">
    <property type="term" value="F:metal ion binding"/>
    <property type="evidence" value="ECO:0007669"/>
    <property type="project" value="UniProtKB-KW"/>
</dbReference>
<evidence type="ECO:0000256" key="2">
    <source>
        <dbReference type="ARBA" id="ARBA00022801"/>
    </source>
</evidence>
<organism evidence="8 9">
    <name type="scientific">Ambispora gerdemannii</name>
    <dbReference type="NCBI Taxonomy" id="144530"/>
    <lineage>
        <taxon>Eukaryota</taxon>
        <taxon>Fungi</taxon>
        <taxon>Fungi incertae sedis</taxon>
        <taxon>Mucoromycota</taxon>
        <taxon>Glomeromycotina</taxon>
        <taxon>Glomeromycetes</taxon>
        <taxon>Archaeosporales</taxon>
        <taxon>Ambisporaceae</taxon>
        <taxon>Ambispora</taxon>
    </lineage>
</organism>
<keyword evidence="3" id="KW-0904">Protein phosphatase</keyword>
<dbReference type="FunFam" id="3.60.21.10:FF:000005">
    <property type="entry name" value="Serine/threonine-protein phosphatase"/>
    <property type="match status" value="1"/>
</dbReference>
<dbReference type="PROSITE" id="PS00125">
    <property type="entry name" value="SER_THR_PHOSPHATASE"/>
    <property type="match status" value="1"/>
</dbReference>
<accession>A0A9N8VIW5</accession>
<sequence>MGTPDEWLATIKKCQYLHESDIKQLCEMVKELLLEESNIQPVNTPVTVCGDIHGQFYDLLELFRVGGEIPDTHYIFMGDFVDRGYYSLETFTLLMALKARYPDKITLLRGNHESRQITQVYGFYDECQNKYGNANVWKYCCQVFDYLTLAAIVDGKVLCVHGGLSPEVRTLDQIRTIPRSQEIPHEGAFCDLMWSDPEEHIDTWAVSPRGAGWLFGAKVTNEFNYVNGLVLIARAHQLVQEGYKYAFPEDNLVTVWSAPNYCYRCGNVASIMQINEDLKVDESSFKLFNAVPDQERNIPARVGVGQYFL</sequence>
<feature type="domain" description="Serine/threonine specific protein phosphatases" evidence="7">
    <location>
        <begin position="108"/>
        <end position="113"/>
    </location>
</feature>
<keyword evidence="9" id="KW-1185">Reference proteome</keyword>
<comment type="caution">
    <text evidence="8">The sequence shown here is derived from an EMBL/GenBank/DDBJ whole genome shotgun (WGS) entry which is preliminary data.</text>
</comment>
<evidence type="ECO:0000256" key="6">
    <source>
        <dbReference type="RuleBase" id="RU004273"/>
    </source>
</evidence>
<evidence type="ECO:0000256" key="4">
    <source>
        <dbReference type="ARBA" id="ARBA00023211"/>
    </source>
</evidence>
<dbReference type="Proteomes" id="UP000789831">
    <property type="component" value="Unassembled WGS sequence"/>
</dbReference>